<feature type="transmembrane region" description="Helical" evidence="17">
    <location>
        <begin position="359"/>
        <end position="377"/>
    </location>
</feature>
<dbReference type="GO" id="GO:0008955">
    <property type="term" value="F:peptidoglycan glycosyltransferase activity"/>
    <property type="evidence" value="ECO:0007669"/>
    <property type="project" value="UniProtKB-EC"/>
</dbReference>
<evidence type="ECO:0000256" key="7">
    <source>
        <dbReference type="ARBA" id="ARBA00022989"/>
    </source>
</evidence>
<organism evidence="18 19">
    <name type="scientific">Vagococcus humatus</name>
    <dbReference type="NCBI Taxonomy" id="1889241"/>
    <lineage>
        <taxon>Bacteria</taxon>
        <taxon>Bacillati</taxon>
        <taxon>Bacillota</taxon>
        <taxon>Bacilli</taxon>
        <taxon>Lactobacillales</taxon>
        <taxon>Enterococcaceae</taxon>
        <taxon>Vagococcus</taxon>
    </lineage>
</organism>
<dbReference type="PANTHER" id="PTHR30474:SF2">
    <property type="entry name" value="PEPTIDOGLYCAN GLYCOSYLTRANSFERASE FTSW-RELATED"/>
    <property type="match status" value="1"/>
</dbReference>
<feature type="transmembrane region" description="Helical" evidence="17">
    <location>
        <begin position="46"/>
        <end position="64"/>
    </location>
</feature>
<accession>A0A429Z4T2</accession>
<keyword evidence="3" id="KW-0808">Transferase</keyword>
<evidence type="ECO:0000256" key="17">
    <source>
        <dbReference type="SAM" id="Phobius"/>
    </source>
</evidence>
<comment type="subcellular location">
    <subcellularLocation>
        <location evidence="1">Membrane</location>
        <topology evidence="1">Multi-pass membrane protein</topology>
    </subcellularLocation>
</comment>
<feature type="transmembrane region" description="Helical" evidence="17">
    <location>
        <begin position="193"/>
        <end position="211"/>
    </location>
</feature>
<feature type="transmembrane region" description="Helical" evidence="17">
    <location>
        <begin position="76"/>
        <end position="94"/>
    </location>
</feature>
<protein>
    <recommendedName>
        <fullName evidence="12">Probable peptidoglycan glycosyltransferase FtsW</fullName>
        <ecNumber evidence="14">2.4.99.28</ecNumber>
    </recommendedName>
    <alternativeName>
        <fullName evidence="13">Cell division protein FtsW</fullName>
    </alternativeName>
    <alternativeName>
        <fullName evidence="10">Cell wall polymerase</fullName>
    </alternativeName>
    <alternativeName>
        <fullName evidence="9">Peptidoglycan polymerase</fullName>
    </alternativeName>
</protein>
<evidence type="ECO:0000313" key="18">
    <source>
        <dbReference type="EMBL" id="RST88697.1"/>
    </source>
</evidence>
<feature type="transmembrane region" description="Helical" evidence="17">
    <location>
        <begin position="288"/>
        <end position="309"/>
    </location>
</feature>
<keyword evidence="4 17" id="KW-0812">Transmembrane</keyword>
<dbReference type="PANTHER" id="PTHR30474">
    <property type="entry name" value="CELL CYCLE PROTEIN"/>
    <property type="match status" value="1"/>
</dbReference>
<evidence type="ECO:0000256" key="3">
    <source>
        <dbReference type="ARBA" id="ARBA00022679"/>
    </source>
</evidence>
<dbReference type="InterPro" id="IPR001182">
    <property type="entry name" value="FtsW/RodA"/>
</dbReference>
<dbReference type="EC" id="2.4.99.28" evidence="14"/>
<dbReference type="GO" id="GO:0032153">
    <property type="term" value="C:cell division site"/>
    <property type="evidence" value="ECO:0007669"/>
    <property type="project" value="TreeGrafter"/>
</dbReference>
<comment type="caution">
    <text evidence="18">The sequence shown here is derived from an EMBL/GenBank/DDBJ whole genome shotgun (WGS) entry which is preliminary data.</text>
</comment>
<comment type="function">
    <text evidence="16">Peptidoglycan polymerase that is essential for cell division.</text>
</comment>
<evidence type="ECO:0000313" key="19">
    <source>
        <dbReference type="Proteomes" id="UP000277864"/>
    </source>
</evidence>
<evidence type="ECO:0000256" key="14">
    <source>
        <dbReference type="ARBA" id="ARBA00044770"/>
    </source>
</evidence>
<gene>
    <name evidence="18" type="ORF">C7P63_08820</name>
</gene>
<keyword evidence="19" id="KW-1185">Reference proteome</keyword>
<feature type="transmembrane region" description="Helical" evidence="17">
    <location>
        <begin position="12"/>
        <end position="34"/>
    </location>
</feature>
<reference evidence="18 19" key="1">
    <citation type="submission" date="2018-03" db="EMBL/GenBank/DDBJ databases">
        <authorList>
            <person name="Gulvik C.A."/>
        </authorList>
    </citation>
    <scope>NUCLEOTIDE SEQUENCE [LARGE SCALE GENOMIC DNA]</scope>
    <source>
        <strain evidence="18 19">JCM 31581</strain>
    </source>
</reference>
<feature type="transmembrane region" description="Helical" evidence="17">
    <location>
        <begin position="145"/>
        <end position="163"/>
    </location>
</feature>
<sequence>MSKKRIYLDYTILIPYLILSSLGVLMVYSASSYSLMIEGKNEAKQAIMQGLFFVFSLIAIVFIYKMKTSVFQNKKFIQIAMAIIGIMLVLTRFTPLGVEVNGAKGWLKIGPGQIQPAEFLKIMLVWYLAYILARRQDKIEDNFKEAAQSPIFIVSLLIFMVLIQPDTGGAMILLAIASVMFFASGISYIYSMLIAGGGFIVGVGLLELIIVTKGKIFPGRLKYIYDRFAIYKNPFIDPFDKGHQMVNSYYAIYNGGWFGVGLGKSVQKKGFLPEAQTDFMFSIVLEELGLIIGILILLLLLFLIIRIIWVGIKAKKPFNSMMCIGIGGMLFIQTFVNVGGITGFIPLTGVTFPFLSQGGSSLLTLSIGIGFVLNICADEKRHLELGSVESNKDEIGDVVQLPRS</sequence>
<dbReference type="Proteomes" id="UP000277864">
    <property type="component" value="Unassembled WGS sequence"/>
</dbReference>
<evidence type="ECO:0000256" key="15">
    <source>
        <dbReference type="ARBA" id="ARBA00049902"/>
    </source>
</evidence>
<comment type="similarity">
    <text evidence="11">Belongs to the SEDS family. FtsW subfamily.</text>
</comment>
<dbReference type="GO" id="GO:0051301">
    <property type="term" value="P:cell division"/>
    <property type="evidence" value="ECO:0007669"/>
    <property type="project" value="InterPro"/>
</dbReference>
<evidence type="ECO:0000256" key="13">
    <source>
        <dbReference type="ARBA" id="ARBA00041418"/>
    </source>
</evidence>
<feature type="transmembrane region" description="Helical" evidence="17">
    <location>
        <begin position="321"/>
        <end position="347"/>
    </location>
</feature>
<keyword evidence="8 17" id="KW-0472">Membrane</keyword>
<dbReference type="Pfam" id="PF01098">
    <property type="entry name" value="FTSW_RODA_SPOVE"/>
    <property type="match status" value="1"/>
</dbReference>
<dbReference type="OrthoDB" id="9812661at2"/>
<dbReference type="EMBL" id="PXZH01000006">
    <property type="protein sequence ID" value="RST88697.1"/>
    <property type="molecule type" value="Genomic_DNA"/>
</dbReference>
<evidence type="ECO:0000256" key="16">
    <source>
        <dbReference type="ARBA" id="ARBA00049966"/>
    </source>
</evidence>
<keyword evidence="2" id="KW-0328">Glycosyltransferase</keyword>
<keyword evidence="7 17" id="KW-1133">Transmembrane helix</keyword>
<evidence type="ECO:0000256" key="5">
    <source>
        <dbReference type="ARBA" id="ARBA00022960"/>
    </source>
</evidence>
<name>A0A429Z4T2_9ENTE</name>
<evidence type="ECO:0000256" key="1">
    <source>
        <dbReference type="ARBA" id="ARBA00004141"/>
    </source>
</evidence>
<evidence type="ECO:0000256" key="9">
    <source>
        <dbReference type="ARBA" id="ARBA00032370"/>
    </source>
</evidence>
<dbReference type="RefSeq" id="WP_125943790.1">
    <property type="nucleotide sequence ID" value="NZ_PXZH01000006.1"/>
</dbReference>
<evidence type="ECO:0000256" key="2">
    <source>
        <dbReference type="ARBA" id="ARBA00022676"/>
    </source>
</evidence>
<dbReference type="GO" id="GO:0008360">
    <property type="term" value="P:regulation of cell shape"/>
    <property type="evidence" value="ECO:0007669"/>
    <property type="project" value="UniProtKB-KW"/>
</dbReference>
<evidence type="ECO:0000256" key="11">
    <source>
        <dbReference type="ARBA" id="ARBA00038053"/>
    </source>
</evidence>
<evidence type="ECO:0000256" key="6">
    <source>
        <dbReference type="ARBA" id="ARBA00022984"/>
    </source>
</evidence>
<evidence type="ECO:0000256" key="4">
    <source>
        <dbReference type="ARBA" id="ARBA00022692"/>
    </source>
</evidence>
<keyword evidence="5" id="KW-0133">Cell shape</keyword>
<evidence type="ECO:0000256" key="8">
    <source>
        <dbReference type="ARBA" id="ARBA00023136"/>
    </source>
</evidence>
<dbReference type="GO" id="GO:0015648">
    <property type="term" value="F:lipid-linked peptidoglycan transporter activity"/>
    <property type="evidence" value="ECO:0007669"/>
    <property type="project" value="TreeGrafter"/>
</dbReference>
<dbReference type="GO" id="GO:0009252">
    <property type="term" value="P:peptidoglycan biosynthetic process"/>
    <property type="evidence" value="ECO:0007669"/>
    <property type="project" value="UniProtKB-KW"/>
</dbReference>
<keyword evidence="6" id="KW-0573">Peptidoglycan synthesis</keyword>
<comment type="catalytic activity">
    <reaction evidence="15">
        <text>[GlcNAc-(1-&gt;4)-Mur2Ac(oyl-L-Ala-gamma-D-Glu-L-Lys-D-Ala-D-Ala)](n)-di-trans,octa-cis-undecaprenyl diphosphate + beta-D-GlcNAc-(1-&gt;4)-Mur2Ac(oyl-L-Ala-gamma-D-Glu-L-Lys-D-Ala-D-Ala)-di-trans,octa-cis-undecaprenyl diphosphate = [GlcNAc-(1-&gt;4)-Mur2Ac(oyl-L-Ala-gamma-D-Glu-L-Lys-D-Ala-D-Ala)](n+1)-di-trans,octa-cis-undecaprenyl diphosphate + di-trans,octa-cis-undecaprenyl diphosphate + H(+)</text>
        <dbReference type="Rhea" id="RHEA:23708"/>
        <dbReference type="Rhea" id="RHEA-COMP:9602"/>
        <dbReference type="Rhea" id="RHEA-COMP:9603"/>
        <dbReference type="ChEBI" id="CHEBI:15378"/>
        <dbReference type="ChEBI" id="CHEBI:58405"/>
        <dbReference type="ChEBI" id="CHEBI:60033"/>
        <dbReference type="ChEBI" id="CHEBI:78435"/>
        <dbReference type="EC" id="2.4.99.28"/>
    </reaction>
</comment>
<dbReference type="GO" id="GO:0005886">
    <property type="term" value="C:plasma membrane"/>
    <property type="evidence" value="ECO:0007669"/>
    <property type="project" value="TreeGrafter"/>
</dbReference>
<dbReference type="AlphaFoldDB" id="A0A429Z4T2"/>
<feature type="transmembrane region" description="Helical" evidence="17">
    <location>
        <begin position="114"/>
        <end position="133"/>
    </location>
</feature>
<proteinExistence type="inferred from homology"/>
<evidence type="ECO:0000256" key="10">
    <source>
        <dbReference type="ARBA" id="ARBA00033270"/>
    </source>
</evidence>
<evidence type="ECO:0000256" key="12">
    <source>
        <dbReference type="ARBA" id="ARBA00041185"/>
    </source>
</evidence>